<evidence type="ECO:0000256" key="8">
    <source>
        <dbReference type="ARBA" id="ARBA00022737"/>
    </source>
</evidence>
<reference evidence="16" key="2">
    <citation type="journal article" date="2018" name="Plant J.">
        <title>The Sorghum bicolor reference genome: improved assembly, gene annotations, a transcriptome atlas, and signatures of genome organization.</title>
        <authorList>
            <person name="McCormick R.F."/>
            <person name="Truong S.K."/>
            <person name="Sreedasyam A."/>
            <person name="Jenkins J."/>
            <person name="Shu S."/>
            <person name="Sims D."/>
            <person name="Kennedy M."/>
            <person name="Amirebrahimi M."/>
            <person name="Weers B.D."/>
            <person name="McKinley B."/>
            <person name="Mattison A."/>
            <person name="Morishige D.T."/>
            <person name="Grimwood J."/>
            <person name="Schmutz J."/>
            <person name="Mullet J.E."/>
        </authorList>
    </citation>
    <scope>NUCLEOTIDE SEQUENCE [LARGE SCALE GENOMIC DNA]</scope>
    <source>
        <strain evidence="16">cv. BTx623</strain>
    </source>
</reference>
<reference evidence="15 16" key="1">
    <citation type="journal article" date="2009" name="Nature">
        <title>The Sorghum bicolor genome and the diversification of grasses.</title>
        <authorList>
            <person name="Paterson A.H."/>
            <person name="Bowers J.E."/>
            <person name="Bruggmann R."/>
            <person name="Dubchak I."/>
            <person name="Grimwood J."/>
            <person name="Gundlach H."/>
            <person name="Haberer G."/>
            <person name="Hellsten U."/>
            <person name="Mitros T."/>
            <person name="Poliakov A."/>
            <person name="Schmutz J."/>
            <person name="Spannagl M."/>
            <person name="Tang H."/>
            <person name="Wang X."/>
            <person name="Wicker T."/>
            <person name="Bharti A.K."/>
            <person name="Chapman J."/>
            <person name="Feltus F.A."/>
            <person name="Gowik U."/>
            <person name="Grigoriev I.V."/>
            <person name="Lyons E."/>
            <person name="Maher C.A."/>
            <person name="Martis M."/>
            <person name="Narechania A."/>
            <person name="Otillar R.P."/>
            <person name="Penning B.W."/>
            <person name="Salamov A.A."/>
            <person name="Wang Y."/>
            <person name="Zhang L."/>
            <person name="Carpita N.C."/>
            <person name="Freeling M."/>
            <person name="Gingle A.R."/>
            <person name="Hash C.T."/>
            <person name="Keller B."/>
            <person name="Klein P."/>
            <person name="Kresovich S."/>
            <person name="McCann M.C."/>
            <person name="Ming R."/>
            <person name="Peterson D.G."/>
            <person name="Mehboob-ur-Rahman"/>
            <person name="Ware D."/>
            <person name="Westhoff P."/>
            <person name="Mayer K.F."/>
            <person name="Messing J."/>
            <person name="Rokhsar D.S."/>
        </authorList>
    </citation>
    <scope>NUCLEOTIDE SEQUENCE [LARGE SCALE GENOMIC DNA]</scope>
    <source>
        <strain evidence="16">cv. BTx623</strain>
    </source>
</reference>
<evidence type="ECO:0000256" key="9">
    <source>
        <dbReference type="ARBA" id="ARBA00022989"/>
    </source>
</evidence>
<keyword evidence="9 12" id="KW-1133">Transmembrane helix</keyword>
<evidence type="ECO:0000256" key="6">
    <source>
        <dbReference type="ARBA" id="ARBA00022692"/>
    </source>
</evidence>
<keyword evidence="6 12" id="KW-0812">Transmembrane</keyword>
<keyword evidence="5" id="KW-1070">Brassinosteroid signaling pathway</keyword>
<evidence type="ECO:0000256" key="10">
    <source>
        <dbReference type="ARBA" id="ARBA00023136"/>
    </source>
</evidence>
<dbReference type="Pfam" id="PF00560">
    <property type="entry name" value="LRR_1"/>
    <property type="match status" value="6"/>
</dbReference>
<dbReference type="Proteomes" id="UP000000768">
    <property type="component" value="Chromosome 3"/>
</dbReference>
<proteinExistence type="inferred from homology"/>
<dbReference type="FunFam" id="3.80.10.10:FF:000111">
    <property type="entry name" value="LRR receptor-like serine/threonine-protein kinase ERECTA"/>
    <property type="match status" value="1"/>
</dbReference>
<dbReference type="STRING" id="4558.C5XNQ4"/>
<dbReference type="Pfam" id="PF13516">
    <property type="entry name" value="LRR_6"/>
    <property type="match status" value="2"/>
</dbReference>
<dbReference type="SMART" id="SM00369">
    <property type="entry name" value="LRR_TYP"/>
    <property type="match status" value="8"/>
</dbReference>
<dbReference type="Gramene" id="EES03147">
    <property type="protein sequence ID" value="EES03147"/>
    <property type="gene ID" value="SORBI_3003G193000"/>
</dbReference>
<gene>
    <name evidence="15" type="ORF">SORBI_3003G193000</name>
</gene>
<feature type="chain" id="PRO_5002956405" description="Leucine-rich repeat-containing N-terminal plant-type domain-containing protein" evidence="13">
    <location>
        <begin position="27"/>
        <end position="949"/>
    </location>
</feature>
<evidence type="ECO:0000256" key="1">
    <source>
        <dbReference type="ARBA" id="ARBA00004251"/>
    </source>
</evidence>
<evidence type="ECO:0000256" key="7">
    <source>
        <dbReference type="ARBA" id="ARBA00022729"/>
    </source>
</evidence>
<dbReference type="PROSITE" id="PS51450">
    <property type="entry name" value="LRR"/>
    <property type="match status" value="2"/>
</dbReference>
<keyword evidence="7 13" id="KW-0732">Signal</keyword>
<keyword evidence="4" id="KW-0433">Leucine-rich repeat</keyword>
<dbReference type="SUPFAM" id="SSF52047">
    <property type="entry name" value="RNI-like"/>
    <property type="match status" value="1"/>
</dbReference>
<dbReference type="SUPFAM" id="SSF52058">
    <property type="entry name" value="L domain-like"/>
    <property type="match status" value="2"/>
</dbReference>
<evidence type="ECO:0000256" key="2">
    <source>
        <dbReference type="ARBA" id="ARBA00009592"/>
    </source>
</evidence>
<evidence type="ECO:0000256" key="12">
    <source>
        <dbReference type="SAM" id="Phobius"/>
    </source>
</evidence>
<dbReference type="SMART" id="SM00365">
    <property type="entry name" value="LRR_SD22"/>
    <property type="match status" value="6"/>
</dbReference>
<dbReference type="Gene3D" id="3.80.10.10">
    <property type="entry name" value="Ribonuclease Inhibitor"/>
    <property type="match status" value="4"/>
</dbReference>
<dbReference type="KEGG" id="sbi:8078611"/>
<evidence type="ECO:0000313" key="15">
    <source>
        <dbReference type="EMBL" id="EES03147.1"/>
    </source>
</evidence>
<dbReference type="eggNOG" id="KOG0619">
    <property type="taxonomic scope" value="Eukaryota"/>
</dbReference>
<dbReference type="AlphaFoldDB" id="C5XNQ4"/>
<dbReference type="InterPro" id="IPR013210">
    <property type="entry name" value="LRR_N_plant-typ"/>
</dbReference>
<evidence type="ECO:0000259" key="14">
    <source>
        <dbReference type="Pfam" id="PF08263"/>
    </source>
</evidence>
<protein>
    <recommendedName>
        <fullName evidence="14">Leucine-rich repeat-containing N-terminal plant-type domain-containing protein</fullName>
    </recommendedName>
</protein>
<dbReference type="InterPro" id="IPR003591">
    <property type="entry name" value="Leu-rich_rpt_typical-subtyp"/>
</dbReference>
<sequence length="949" mass="106434">MDVAAIFCFLLVLITTTTTISSSAYAAQTNGACFPYERDALLSFKSGIQSDPQKLLASWNGDDCCRWTGVNCSYSTGHVLKIDLRNSFFLDDLLHPPIHSEYPHGMRGKISSSLLALHHLEYLDLSGNLLGGEAVQIPRFLGSLPNLVYLNLSSTDFSGRVPPHLGNLSKLQYLDIDTTWNDEENNMHSEDISWLARLPLLVFLDMSGVNLSITGDWVQVLNKLSNLRVLRLHACQLPFPYPAIVDSNLTSLEIVDLSDNRINTLNPSYWFWHASTIRHLDLMNNMIVGPLPGAMGNMTSLEVLNLGGNHLSDVKAKPLENLCNLRELTLWSNKINQDMAEFLDGLPPCAWSKLELLDLSTTNISGEIPNWINRWTNLSILQLSSNMLVGSIPLEIGMPSKLRTLDLDGNHLNGSISEEHLASLVNLEELDLSYNSVQMVINLSWIPPFKLRMAYFPHCQTGPYFPLWLQGQRDLIYLDISDTGIVDYLPDWFWSVFSNTTYLNISCNQISGKLPRTLEFMSSALIFDFNSNNLTGILPQLPRYLQELDISKNSLSGPLPTKFGAPYLLDLLLSENKITGTIPSYICQLQFLCVLDLAKNHLVGQLPLCFDGSKETQNKSMLALVLYENSLSGNFPLFVQSFPELILLDLAHNKHIGELPTWIAKMLPQLSYLRLRNNMFSGSIPVQLMELGHLQFLDLAYNRISGSIPESLANLTAMIPDQDHQQPLENPLYWSYERPSSASDTYYAKFDDSLEVVSKGQYLDYTSNVVYMVALDLSHNNIVGEIPEEITSLVGMAVLNLSHNQLSGKIPEKIGQLRSLESLDFSWNELSGEIPSSLSDITTLSKLNLSYNNLSGRIPSGNQLQALIDPASSYFGNSYLCGPPLLRNCSAPEVARGYHDGHQSDSDERYLYLGMAVGFVLSLWIVFVTFLFSRTWRVAYFQMFDKLLY</sequence>
<keyword evidence="8" id="KW-0677">Repeat</keyword>
<evidence type="ECO:0000256" key="13">
    <source>
        <dbReference type="SAM" id="SignalP"/>
    </source>
</evidence>
<organism evidence="15 16">
    <name type="scientific">Sorghum bicolor</name>
    <name type="common">Sorghum</name>
    <name type="synonym">Sorghum vulgare</name>
    <dbReference type="NCBI Taxonomy" id="4558"/>
    <lineage>
        <taxon>Eukaryota</taxon>
        <taxon>Viridiplantae</taxon>
        <taxon>Streptophyta</taxon>
        <taxon>Embryophyta</taxon>
        <taxon>Tracheophyta</taxon>
        <taxon>Spermatophyta</taxon>
        <taxon>Magnoliopsida</taxon>
        <taxon>Liliopsida</taxon>
        <taxon>Poales</taxon>
        <taxon>Poaceae</taxon>
        <taxon>PACMAD clade</taxon>
        <taxon>Panicoideae</taxon>
        <taxon>Andropogonodae</taxon>
        <taxon>Andropogoneae</taxon>
        <taxon>Sorghinae</taxon>
        <taxon>Sorghum</taxon>
    </lineage>
</organism>
<evidence type="ECO:0000256" key="4">
    <source>
        <dbReference type="ARBA" id="ARBA00022614"/>
    </source>
</evidence>
<feature type="domain" description="Leucine-rich repeat-containing N-terminal plant-type" evidence="14">
    <location>
        <begin position="36"/>
        <end position="73"/>
    </location>
</feature>
<keyword evidence="16" id="KW-1185">Reference proteome</keyword>
<feature type="transmembrane region" description="Helical" evidence="12">
    <location>
        <begin position="910"/>
        <end position="933"/>
    </location>
</feature>
<dbReference type="Pfam" id="PF08263">
    <property type="entry name" value="LRRNT_2"/>
    <property type="match status" value="1"/>
</dbReference>
<feature type="signal peptide" evidence="13">
    <location>
        <begin position="1"/>
        <end position="26"/>
    </location>
</feature>
<name>C5XNQ4_SORBI</name>
<dbReference type="InterPro" id="IPR032675">
    <property type="entry name" value="LRR_dom_sf"/>
</dbReference>
<dbReference type="Pfam" id="PF13855">
    <property type="entry name" value="LRR_8"/>
    <property type="match status" value="2"/>
</dbReference>
<evidence type="ECO:0000256" key="3">
    <source>
        <dbReference type="ARBA" id="ARBA00022475"/>
    </source>
</evidence>
<evidence type="ECO:0000256" key="5">
    <source>
        <dbReference type="ARBA" id="ARBA00022626"/>
    </source>
</evidence>
<dbReference type="OrthoDB" id="1600340at2759"/>
<evidence type="ECO:0000313" key="16">
    <source>
        <dbReference type="Proteomes" id="UP000000768"/>
    </source>
</evidence>
<comment type="subcellular location">
    <subcellularLocation>
        <location evidence="1">Cell membrane</location>
        <topology evidence="1">Single-pass type I membrane protein</topology>
    </subcellularLocation>
</comment>
<keyword evidence="3" id="KW-1003">Cell membrane</keyword>
<dbReference type="HOGENOM" id="CLU_000288_18_3_1"/>
<dbReference type="PANTHER" id="PTHR48063:SF50">
    <property type="entry name" value="HCRVF1 PROTEIN-LIKE"/>
    <property type="match status" value="1"/>
</dbReference>
<dbReference type="FunFam" id="3.80.10.10:FF:000095">
    <property type="entry name" value="LRR receptor-like serine/threonine-protein kinase GSO1"/>
    <property type="match status" value="1"/>
</dbReference>
<keyword evidence="11" id="KW-0325">Glycoprotein</keyword>
<dbReference type="InterPro" id="IPR046956">
    <property type="entry name" value="RLP23-like"/>
</dbReference>
<dbReference type="InterPro" id="IPR001611">
    <property type="entry name" value="Leu-rich_rpt"/>
</dbReference>
<comment type="similarity">
    <text evidence="2">Belongs to the RLP family.</text>
</comment>
<keyword evidence="10 12" id="KW-0472">Membrane</keyword>
<dbReference type="GO" id="GO:0009742">
    <property type="term" value="P:brassinosteroid mediated signaling pathway"/>
    <property type="evidence" value="ECO:0007669"/>
    <property type="project" value="UniProtKB-KW"/>
</dbReference>
<dbReference type="GO" id="GO:0005886">
    <property type="term" value="C:plasma membrane"/>
    <property type="evidence" value="ECO:0007669"/>
    <property type="project" value="UniProtKB-SubCell"/>
</dbReference>
<dbReference type="FunFam" id="3.80.10.10:FF:000041">
    <property type="entry name" value="LRR receptor-like serine/threonine-protein kinase ERECTA"/>
    <property type="match status" value="1"/>
</dbReference>
<dbReference type="OMA" id="QEDQTIW"/>
<accession>C5XNQ4</accession>
<dbReference type="EMBL" id="CM000762">
    <property type="protein sequence ID" value="EES03147.1"/>
    <property type="molecule type" value="Genomic_DNA"/>
</dbReference>
<dbReference type="PANTHER" id="PTHR48063">
    <property type="entry name" value="LRR RECEPTOR-LIKE KINASE"/>
    <property type="match status" value="1"/>
</dbReference>
<dbReference type="InParanoid" id="C5XNQ4"/>
<evidence type="ECO:0000256" key="11">
    <source>
        <dbReference type="ARBA" id="ARBA00023180"/>
    </source>
</evidence>